<evidence type="ECO:0000313" key="2">
    <source>
        <dbReference type="EMBL" id="ORY59464.1"/>
    </source>
</evidence>
<sequence>MSASGWATWGSHQSDQQSFPHDDRNDIDNSSGHLSGLAPESYNPILYVSGFEPGDGSQQPASGQYHQPCTHQQGPQWCFTHSESHLYSHMPQPNNSYGISTPGETQQGAGSPPGINMDERGLQSLPPSVDRYIQDSQQHELVACSMVSRHVRKSEKRHRTSAQRRVEEADLGVYGRHHSLDLRLSLQDFTSNLESQRVSSRRI</sequence>
<dbReference type="GeneID" id="63780490"/>
<name>A0A1Y2DJZ3_9PEZI</name>
<dbReference type="EMBL" id="MCFJ01000013">
    <property type="protein sequence ID" value="ORY59464.1"/>
    <property type="molecule type" value="Genomic_DNA"/>
</dbReference>
<keyword evidence="3" id="KW-1185">Reference proteome</keyword>
<proteinExistence type="predicted"/>
<gene>
    <name evidence="2" type="ORF">BCR38DRAFT_488489</name>
</gene>
<organism evidence="2 3">
    <name type="scientific">Pseudomassariella vexata</name>
    <dbReference type="NCBI Taxonomy" id="1141098"/>
    <lineage>
        <taxon>Eukaryota</taxon>
        <taxon>Fungi</taxon>
        <taxon>Dikarya</taxon>
        <taxon>Ascomycota</taxon>
        <taxon>Pezizomycotina</taxon>
        <taxon>Sordariomycetes</taxon>
        <taxon>Xylariomycetidae</taxon>
        <taxon>Amphisphaeriales</taxon>
        <taxon>Pseudomassariaceae</taxon>
        <taxon>Pseudomassariella</taxon>
    </lineage>
</organism>
<dbReference type="Proteomes" id="UP000193689">
    <property type="component" value="Unassembled WGS sequence"/>
</dbReference>
<feature type="compositionally biased region" description="Polar residues" evidence="1">
    <location>
        <begin position="1"/>
        <end position="19"/>
    </location>
</feature>
<protein>
    <submittedName>
        <fullName evidence="2">Uncharacterized protein</fullName>
    </submittedName>
</protein>
<dbReference type="InParanoid" id="A0A1Y2DJZ3"/>
<evidence type="ECO:0000313" key="3">
    <source>
        <dbReference type="Proteomes" id="UP000193689"/>
    </source>
</evidence>
<reference evidence="2 3" key="1">
    <citation type="submission" date="2016-07" db="EMBL/GenBank/DDBJ databases">
        <title>Pervasive Adenine N6-methylation of Active Genes in Fungi.</title>
        <authorList>
            <consortium name="DOE Joint Genome Institute"/>
            <person name="Mondo S.J."/>
            <person name="Dannebaum R.O."/>
            <person name="Kuo R.C."/>
            <person name="Labutti K."/>
            <person name="Haridas S."/>
            <person name="Kuo A."/>
            <person name="Salamov A."/>
            <person name="Ahrendt S.R."/>
            <person name="Lipzen A."/>
            <person name="Sullivan W."/>
            <person name="Andreopoulos W.B."/>
            <person name="Clum A."/>
            <person name="Lindquist E."/>
            <person name="Daum C."/>
            <person name="Ramamoorthy G.K."/>
            <person name="Gryganskyi A."/>
            <person name="Culley D."/>
            <person name="Magnuson J.K."/>
            <person name="James T.Y."/>
            <person name="O'Malley M.A."/>
            <person name="Stajich J.E."/>
            <person name="Spatafora J.W."/>
            <person name="Visel A."/>
            <person name="Grigoriev I.V."/>
        </authorList>
    </citation>
    <scope>NUCLEOTIDE SEQUENCE [LARGE SCALE GENOMIC DNA]</scope>
    <source>
        <strain evidence="2 3">CBS 129021</strain>
    </source>
</reference>
<dbReference type="RefSeq" id="XP_040712038.1">
    <property type="nucleotide sequence ID" value="XM_040864278.1"/>
</dbReference>
<comment type="caution">
    <text evidence="2">The sequence shown here is derived from an EMBL/GenBank/DDBJ whole genome shotgun (WGS) entry which is preliminary data.</text>
</comment>
<accession>A0A1Y2DJZ3</accession>
<dbReference type="AlphaFoldDB" id="A0A1Y2DJZ3"/>
<evidence type="ECO:0000256" key="1">
    <source>
        <dbReference type="SAM" id="MobiDB-lite"/>
    </source>
</evidence>
<feature type="region of interest" description="Disordered" evidence="1">
    <location>
        <begin position="1"/>
        <end position="72"/>
    </location>
</feature>
<feature type="compositionally biased region" description="Polar residues" evidence="1">
    <location>
        <begin position="56"/>
        <end position="72"/>
    </location>
</feature>